<dbReference type="Pfam" id="PF13472">
    <property type="entry name" value="Lipase_GDSL_2"/>
    <property type="match status" value="1"/>
</dbReference>
<dbReference type="PANTHER" id="PTHR43695:SF1">
    <property type="entry name" value="RHAMNOGALACTURONAN ACETYLESTERASE"/>
    <property type="match status" value="1"/>
</dbReference>
<dbReference type="OrthoDB" id="9807041at2"/>
<evidence type="ECO:0000313" key="5">
    <source>
        <dbReference type="Proteomes" id="UP000267469"/>
    </source>
</evidence>
<dbReference type="Proteomes" id="UP000267469">
    <property type="component" value="Unassembled WGS sequence"/>
</dbReference>
<protein>
    <submittedName>
        <fullName evidence="4">Rhamnogalacturonan acetylesterase</fullName>
    </submittedName>
</protein>
<keyword evidence="5" id="KW-1185">Reference proteome</keyword>
<comment type="caution">
    <text evidence="4">The sequence shown here is derived from an EMBL/GenBank/DDBJ whole genome shotgun (WGS) entry which is preliminary data.</text>
</comment>
<dbReference type="AlphaFoldDB" id="A0A3N0E5R5"/>
<dbReference type="InterPro" id="IPR036514">
    <property type="entry name" value="SGNH_hydro_sf"/>
</dbReference>
<keyword evidence="2" id="KW-0378">Hydrolase</keyword>
<dbReference type="GO" id="GO:0016788">
    <property type="term" value="F:hydrolase activity, acting on ester bonds"/>
    <property type="evidence" value="ECO:0007669"/>
    <property type="project" value="UniProtKB-ARBA"/>
</dbReference>
<dbReference type="EMBL" id="RJTM01000107">
    <property type="protein sequence ID" value="RNL83143.1"/>
    <property type="molecule type" value="Genomic_DNA"/>
</dbReference>
<dbReference type="PANTHER" id="PTHR43695">
    <property type="entry name" value="PUTATIVE (AFU_ORTHOLOGUE AFUA_2G17250)-RELATED"/>
    <property type="match status" value="1"/>
</dbReference>
<dbReference type="RefSeq" id="WP_123217004.1">
    <property type="nucleotide sequence ID" value="NZ_RJTM01000107.1"/>
</dbReference>
<evidence type="ECO:0000313" key="4">
    <source>
        <dbReference type="EMBL" id="RNL83143.1"/>
    </source>
</evidence>
<name>A0A3N0E5R5_SINP1</name>
<sequence>MCFILFTAICLAQATDKEQNWPVTIFTIGDSTMADKPLEGGNPERGWCQLLPEFLTGDVIVENHAVNGRSSRSFISEGRWGEVLSRLRKGDFVFIQFGHNDQKSKDPSRYTNPYTGYRQNLEKFVKETREKGATPVLFTSIVRRNFNEYGTLIDTHGDYPLVVRLVADAMEVPFVDLQRLTENMELSYGPEKSKELHLWYAPGQLDIYPDGKQDDTHLSVKGAREVSGLAVKALKDIDLGLYEYVK</sequence>
<accession>A0A3N0E5R5</accession>
<dbReference type="SUPFAM" id="SSF52266">
    <property type="entry name" value="SGNH hydrolase"/>
    <property type="match status" value="1"/>
</dbReference>
<organism evidence="4 5">
    <name type="scientific">Sinomicrobium pectinilyticum</name>
    <dbReference type="NCBI Taxonomy" id="1084421"/>
    <lineage>
        <taxon>Bacteria</taxon>
        <taxon>Pseudomonadati</taxon>
        <taxon>Bacteroidota</taxon>
        <taxon>Flavobacteriia</taxon>
        <taxon>Flavobacteriales</taxon>
        <taxon>Flavobacteriaceae</taxon>
        <taxon>Sinomicrobium</taxon>
    </lineage>
</organism>
<proteinExistence type="inferred from homology"/>
<gene>
    <name evidence="4" type="ORF">ED312_15570</name>
</gene>
<dbReference type="Gene3D" id="3.40.50.1110">
    <property type="entry name" value="SGNH hydrolase"/>
    <property type="match status" value="1"/>
</dbReference>
<dbReference type="InterPro" id="IPR037459">
    <property type="entry name" value="RhgT-like"/>
</dbReference>
<evidence type="ECO:0000256" key="2">
    <source>
        <dbReference type="ARBA" id="ARBA00022801"/>
    </source>
</evidence>
<evidence type="ECO:0000259" key="3">
    <source>
        <dbReference type="Pfam" id="PF13472"/>
    </source>
</evidence>
<dbReference type="CDD" id="cd01821">
    <property type="entry name" value="Rhamnogalacturan_acetylesterase_like"/>
    <property type="match status" value="1"/>
</dbReference>
<evidence type="ECO:0000256" key="1">
    <source>
        <dbReference type="ARBA" id="ARBA00008668"/>
    </source>
</evidence>
<reference evidence="4 5" key="1">
    <citation type="submission" date="2018-10" db="EMBL/GenBank/DDBJ databases">
        <title>Sinomicrobium pectinilyticum sp. nov., a pectinase-producing bacterium isolated from alkaline and saline soil, and emended description of the genus Sinomicrobium.</title>
        <authorList>
            <person name="Cheng B."/>
            <person name="Li C."/>
            <person name="Lai Q."/>
            <person name="Du M."/>
            <person name="Shao Z."/>
            <person name="Xu P."/>
            <person name="Yang C."/>
        </authorList>
    </citation>
    <scope>NUCLEOTIDE SEQUENCE [LARGE SCALE GENOMIC DNA]</scope>
    <source>
        <strain evidence="4 5">5DNS001</strain>
    </source>
</reference>
<feature type="domain" description="SGNH hydrolase-type esterase" evidence="3">
    <location>
        <begin position="28"/>
        <end position="224"/>
    </location>
</feature>
<dbReference type="InterPro" id="IPR013830">
    <property type="entry name" value="SGNH_hydro"/>
</dbReference>
<comment type="similarity">
    <text evidence="1">Belongs to the 'GDSL' lipolytic enzyme family.</text>
</comment>